<accession>A0ABY0G7W0</accession>
<protein>
    <submittedName>
        <fullName evidence="2">Uncharacterized protein</fullName>
    </submittedName>
</protein>
<gene>
    <name evidence="2" type="ORF">AA0119_g6774</name>
</gene>
<evidence type="ECO:0000313" key="3">
    <source>
        <dbReference type="Proteomes" id="UP000293195"/>
    </source>
</evidence>
<evidence type="ECO:0000256" key="1">
    <source>
        <dbReference type="SAM" id="MobiDB-lite"/>
    </source>
</evidence>
<dbReference type="EMBL" id="PDXF01000023">
    <property type="protein sequence ID" value="RYN98894.1"/>
    <property type="molecule type" value="Genomic_DNA"/>
</dbReference>
<organism evidence="2 3">
    <name type="scientific">Alternaria tenuissima</name>
    <dbReference type="NCBI Taxonomy" id="119927"/>
    <lineage>
        <taxon>Eukaryota</taxon>
        <taxon>Fungi</taxon>
        <taxon>Dikarya</taxon>
        <taxon>Ascomycota</taxon>
        <taxon>Pezizomycotina</taxon>
        <taxon>Dothideomycetes</taxon>
        <taxon>Pleosporomycetidae</taxon>
        <taxon>Pleosporales</taxon>
        <taxon>Pleosporineae</taxon>
        <taxon>Pleosporaceae</taxon>
        <taxon>Alternaria</taxon>
        <taxon>Alternaria sect. Alternaria</taxon>
        <taxon>Alternaria alternata complex</taxon>
    </lineage>
</organism>
<dbReference type="Proteomes" id="UP000293195">
    <property type="component" value="Unassembled WGS sequence"/>
</dbReference>
<comment type="caution">
    <text evidence="2">The sequence shown here is derived from an EMBL/GenBank/DDBJ whole genome shotgun (WGS) entry which is preliminary data.</text>
</comment>
<reference evidence="3" key="1">
    <citation type="journal article" date="2019" name="bioRxiv">
        <title>Genomics, evolutionary history and diagnostics of the Alternaria alternata species group including apple and Asian pear pathotypes.</title>
        <authorList>
            <person name="Armitage A.D."/>
            <person name="Cockerton H.M."/>
            <person name="Sreenivasaprasad S."/>
            <person name="Woodhall J.W."/>
            <person name="Lane C.R."/>
            <person name="Harrison R.J."/>
            <person name="Clarkson J.P."/>
        </authorList>
    </citation>
    <scope>NUCLEOTIDE SEQUENCE [LARGE SCALE GENOMIC DNA]</scope>
    <source>
        <strain evidence="3">FERA 635</strain>
    </source>
</reference>
<sequence length="94" mass="9633">MVSSQRALSSSTGLRPIRVSRFTRNRAAEEVGLGVGVVVGVGVGVGDGLVEELLGGTGIGIEEEEPGGGGGATPPQLPKPRRHPVPQKSRELPQ</sequence>
<name>A0ABY0G7W0_9PLEO</name>
<proteinExistence type="predicted"/>
<evidence type="ECO:0000313" key="2">
    <source>
        <dbReference type="EMBL" id="RYN98894.1"/>
    </source>
</evidence>
<feature type="region of interest" description="Disordered" evidence="1">
    <location>
        <begin position="56"/>
        <end position="94"/>
    </location>
</feature>
<keyword evidence="3" id="KW-1185">Reference proteome</keyword>